<sequence length="141" mass="16091">MQQMKEVPGQDGVTKNAKYMDHAITEDVGSPRHMMIQICNQEDKQDAFTQIDRDEAKGIQEDIETRENTELSLDKRNEEENKKWVCSEQMQEHDSGGSRRDSDEELEVNDKAITVMPKATPMTSLHNIVSHSISEDANREG</sequence>
<dbReference type="EMBL" id="JACEIK010002503">
    <property type="protein sequence ID" value="MCD9637524.1"/>
    <property type="molecule type" value="Genomic_DNA"/>
</dbReference>
<evidence type="ECO:0000313" key="2">
    <source>
        <dbReference type="EMBL" id="MCD9637524.1"/>
    </source>
</evidence>
<feature type="compositionally biased region" description="Polar residues" evidence="1">
    <location>
        <begin position="121"/>
        <end position="132"/>
    </location>
</feature>
<proteinExistence type="predicted"/>
<reference evidence="2 3" key="1">
    <citation type="journal article" date="2021" name="BMC Genomics">
        <title>Datura genome reveals duplications of psychoactive alkaloid biosynthetic genes and high mutation rate following tissue culture.</title>
        <authorList>
            <person name="Rajewski A."/>
            <person name="Carter-House D."/>
            <person name="Stajich J."/>
            <person name="Litt A."/>
        </authorList>
    </citation>
    <scope>NUCLEOTIDE SEQUENCE [LARGE SCALE GENOMIC DNA]</scope>
    <source>
        <strain evidence="2">AR-01</strain>
    </source>
</reference>
<gene>
    <name evidence="2" type="ORF">HAX54_020857</name>
</gene>
<keyword evidence="3" id="KW-1185">Reference proteome</keyword>
<organism evidence="2 3">
    <name type="scientific">Datura stramonium</name>
    <name type="common">Jimsonweed</name>
    <name type="synonym">Common thornapple</name>
    <dbReference type="NCBI Taxonomy" id="4076"/>
    <lineage>
        <taxon>Eukaryota</taxon>
        <taxon>Viridiplantae</taxon>
        <taxon>Streptophyta</taxon>
        <taxon>Embryophyta</taxon>
        <taxon>Tracheophyta</taxon>
        <taxon>Spermatophyta</taxon>
        <taxon>Magnoliopsida</taxon>
        <taxon>eudicotyledons</taxon>
        <taxon>Gunneridae</taxon>
        <taxon>Pentapetalae</taxon>
        <taxon>asterids</taxon>
        <taxon>lamiids</taxon>
        <taxon>Solanales</taxon>
        <taxon>Solanaceae</taxon>
        <taxon>Solanoideae</taxon>
        <taxon>Datureae</taxon>
        <taxon>Datura</taxon>
    </lineage>
</organism>
<evidence type="ECO:0000313" key="3">
    <source>
        <dbReference type="Proteomes" id="UP000823775"/>
    </source>
</evidence>
<accession>A0ABS8UU44</accession>
<feature type="region of interest" description="Disordered" evidence="1">
    <location>
        <begin position="46"/>
        <end position="141"/>
    </location>
</feature>
<comment type="caution">
    <text evidence="2">The sequence shown here is derived from an EMBL/GenBank/DDBJ whole genome shotgun (WGS) entry which is preliminary data.</text>
</comment>
<protein>
    <submittedName>
        <fullName evidence="2">Uncharacterized protein</fullName>
    </submittedName>
</protein>
<feature type="region of interest" description="Disordered" evidence="1">
    <location>
        <begin position="1"/>
        <end position="28"/>
    </location>
</feature>
<name>A0ABS8UU44_DATST</name>
<feature type="compositionally biased region" description="Basic and acidic residues" evidence="1">
    <location>
        <begin position="46"/>
        <end position="102"/>
    </location>
</feature>
<evidence type="ECO:0000256" key="1">
    <source>
        <dbReference type="SAM" id="MobiDB-lite"/>
    </source>
</evidence>
<dbReference type="Proteomes" id="UP000823775">
    <property type="component" value="Unassembled WGS sequence"/>
</dbReference>